<dbReference type="HOGENOM" id="CLU_1948414_0_0_1"/>
<feature type="compositionally biased region" description="Basic residues" evidence="1">
    <location>
        <begin position="80"/>
        <end position="95"/>
    </location>
</feature>
<proteinExistence type="predicted"/>
<name>Q0CIA9_ASPTN</name>
<dbReference type="STRING" id="341663.Q0CIA9"/>
<dbReference type="GeneID" id="4322435"/>
<dbReference type="VEuPathDB" id="FungiDB:ATEG_06575"/>
<sequence>MSDDEFYEEYDDEYFWIEEPDPTVADDLAATATYDALFFDDPSLDVEDFYSDWDELSDDYYDEDSTAARRQRVMAKWPNKRRRARRRRRAARARSRTSQPRPLHCHLHEIPPGHGPLLLPQRRLEGRRR</sequence>
<gene>
    <name evidence="2" type="ORF">ATEG_06575</name>
</gene>
<organism evidence="2 3">
    <name type="scientific">Aspergillus terreus (strain NIH 2624 / FGSC A1156)</name>
    <dbReference type="NCBI Taxonomy" id="341663"/>
    <lineage>
        <taxon>Eukaryota</taxon>
        <taxon>Fungi</taxon>
        <taxon>Dikarya</taxon>
        <taxon>Ascomycota</taxon>
        <taxon>Pezizomycotina</taxon>
        <taxon>Eurotiomycetes</taxon>
        <taxon>Eurotiomycetidae</taxon>
        <taxon>Eurotiales</taxon>
        <taxon>Aspergillaceae</taxon>
        <taxon>Aspergillus</taxon>
        <taxon>Aspergillus subgen. Circumdati</taxon>
    </lineage>
</organism>
<feature type="region of interest" description="Disordered" evidence="1">
    <location>
        <begin position="80"/>
        <end position="129"/>
    </location>
</feature>
<dbReference type="AlphaFoldDB" id="Q0CIA9"/>
<protein>
    <submittedName>
        <fullName evidence="2">Uncharacterized protein</fullName>
    </submittedName>
</protein>
<evidence type="ECO:0000313" key="3">
    <source>
        <dbReference type="Proteomes" id="UP000007963"/>
    </source>
</evidence>
<dbReference type="OrthoDB" id="5372734at2759"/>
<dbReference type="EMBL" id="CH476602">
    <property type="protein sequence ID" value="EAU33119.1"/>
    <property type="molecule type" value="Genomic_DNA"/>
</dbReference>
<accession>Q0CIA9</accession>
<dbReference type="Proteomes" id="UP000007963">
    <property type="component" value="Unassembled WGS sequence"/>
</dbReference>
<evidence type="ECO:0000313" key="2">
    <source>
        <dbReference type="EMBL" id="EAU33119.1"/>
    </source>
</evidence>
<dbReference type="RefSeq" id="XP_001215753.1">
    <property type="nucleotide sequence ID" value="XM_001215753.1"/>
</dbReference>
<evidence type="ECO:0000256" key="1">
    <source>
        <dbReference type="SAM" id="MobiDB-lite"/>
    </source>
</evidence>
<reference evidence="3" key="1">
    <citation type="submission" date="2005-09" db="EMBL/GenBank/DDBJ databases">
        <title>Annotation of the Aspergillus terreus NIH2624 genome.</title>
        <authorList>
            <person name="Birren B.W."/>
            <person name="Lander E.S."/>
            <person name="Galagan J.E."/>
            <person name="Nusbaum C."/>
            <person name="Devon K."/>
            <person name="Henn M."/>
            <person name="Ma L.-J."/>
            <person name="Jaffe D.B."/>
            <person name="Butler J."/>
            <person name="Alvarez P."/>
            <person name="Gnerre S."/>
            <person name="Grabherr M."/>
            <person name="Kleber M."/>
            <person name="Mauceli E.W."/>
            <person name="Brockman W."/>
            <person name="Rounsley S."/>
            <person name="Young S.K."/>
            <person name="LaButti K."/>
            <person name="Pushparaj V."/>
            <person name="DeCaprio D."/>
            <person name="Crawford M."/>
            <person name="Koehrsen M."/>
            <person name="Engels R."/>
            <person name="Montgomery P."/>
            <person name="Pearson M."/>
            <person name="Howarth C."/>
            <person name="Larson L."/>
            <person name="Luoma S."/>
            <person name="White J."/>
            <person name="Alvarado L."/>
            <person name="Kodira C.D."/>
            <person name="Zeng Q."/>
            <person name="Oleary S."/>
            <person name="Yandava C."/>
            <person name="Denning D.W."/>
            <person name="Nierman W.C."/>
            <person name="Milne T."/>
            <person name="Madden K."/>
        </authorList>
    </citation>
    <scope>NUCLEOTIDE SEQUENCE [LARGE SCALE GENOMIC DNA]</scope>
    <source>
        <strain evidence="3">NIH 2624 / FGSC A1156</strain>
    </source>
</reference>